<feature type="transmembrane region" description="Helical" evidence="6">
    <location>
        <begin position="217"/>
        <end position="238"/>
    </location>
</feature>
<reference evidence="7 10" key="2">
    <citation type="submission" date="2020-01" db="EMBL/GenBank/DDBJ databases">
        <title>Insect and environment-associated Actinomycetes.</title>
        <authorList>
            <person name="Currrie C."/>
            <person name="Chevrette M."/>
            <person name="Carlson C."/>
            <person name="Stubbendieck R."/>
            <person name="Wendt-Pienkowski E."/>
        </authorList>
    </citation>
    <scope>NUCLEOTIDE SEQUENCE [LARGE SCALE GENOMIC DNA]</scope>
    <source>
        <strain evidence="7 10">SID8386</strain>
    </source>
</reference>
<evidence type="ECO:0000256" key="1">
    <source>
        <dbReference type="ARBA" id="ARBA00004308"/>
    </source>
</evidence>
<dbReference type="EMBL" id="JAAGNC010000214">
    <property type="protein sequence ID" value="NEC62523.1"/>
    <property type="molecule type" value="Genomic_DNA"/>
</dbReference>
<feature type="transmembrane region" description="Helical" evidence="6">
    <location>
        <begin position="388"/>
        <end position="408"/>
    </location>
</feature>
<dbReference type="Proteomes" id="UP000470404">
    <property type="component" value="Unassembled WGS sequence"/>
</dbReference>
<keyword evidence="4 6" id="KW-1133">Transmembrane helix</keyword>
<dbReference type="Pfam" id="PF04286">
    <property type="entry name" value="DUF445"/>
    <property type="match status" value="1"/>
</dbReference>
<evidence type="ECO:0000313" key="9">
    <source>
        <dbReference type="Proteomes" id="UP000199137"/>
    </source>
</evidence>
<protein>
    <submittedName>
        <fullName evidence="7">DUF445 family protein</fullName>
    </submittedName>
</protein>
<dbReference type="OrthoDB" id="3631561at2"/>
<evidence type="ECO:0000313" key="10">
    <source>
        <dbReference type="Proteomes" id="UP000470404"/>
    </source>
</evidence>
<dbReference type="GO" id="GO:0012505">
    <property type="term" value="C:endomembrane system"/>
    <property type="evidence" value="ECO:0007669"/>
    <property type="project" value="UniProtKB-SubCell"/>
</dbReference>
<sequence length="409" mass="45850">MDLSAIAADLAAHWHVYATMPFIAALIGYLTKRVAIEMMFRPLEFRGIRPFLGWQGVIPANSRRMATTAVDLLTKNLLDPREVFARLDPEEMVAQLEEPLLKAVDEVTREVFETYQPRLWEMLPARAQQLLVDRVRAQAPVVVKRLMREVASNVDEVLDVNDMLISAMVRDKSLTCRLIREVAAPEFRFIARSGIGFGFVIGLVQLIAWALTKQPVIMPIFGFVTGFVTDWLALKMIFYPRQPRRFLFFTWQGMFQKRRAQVAADYGALIAEEVLTAGNVLEAVLTGPRADKLFALVTREVQRTVDAQAGLAKPLVALAVGGREYQQMKQAAAEKAIAYLPETVKHVESYATDALDVRNTIVDKMQQLTPLEFEGILRPAFKQDEWKLIAVGAVIGGLVGELQVLLLLG</sequence>
<keyword evidence="10" id="KW-1185">Reference proteome</keyword>
<accession>A0A1I5GGD1</accession>
<evidence type="ECO:0000313" key="8">
    <source>
        <dbReference type="EMBL" id="SFO35074.1"/>
    </source>
</evidence>
<dbReference type="InterPro" id="IPR007383">
    <property type="entry name" value="DUF445"/>
</dbReference>
<evidence type="ECO:0000256" key="2">
    <source>
        <dbReference type="ARBA" id="ARBA00008053"/>
    </source>
</evidence>
<dbReference type="STRING" id="112413.SAMN05421854_1011598"/>
<feature type="transmembrane region" description="Helical" evidence="6">
    <location>
        <begin position="189"/>
        <end position="211"/>
    </location>
</feature>
<dbReference type="EMBL" id="FOWC01000001">
    <property type="protein sequence ID" value="SFO35074.1"/>
    <property type="molecule type" value="Genomic_DNA"/>
</dbReference>
<dbReference type="PANTHER" id="PTHR35791">
    <property type="entry name" value="UPF0754 MEMBRANE PROTEIN YHEB"/>
    <property type="match status" value="1"/>
</dbReference>
<reference evidence="8 9" key="1">
    <citation type="submission" date="2016-10" db="EMBL/GenBank/DDBJ databases">
        <authorList>
            <person name="de Groot N.N."/>
        </authorList>
    </citation>
    <scope>NUCLEOTIDE SEQUENCE [LARGE SCALE GENOMIC DNA]</scope>
    <source>
        <strain evidence="8 9">DSM 44637</strain>
    </source>
</reference>
<dbReference type="RefSeq" id="WP_067576828.1">
    <property type="nucleotide sequence ID" value="NZ_FOWC01000001.1"/>
</dbReference>
<dbReference type="PANTHER" id="PTHR35791:SF1">
    <property type="entry name" value="UPF0754 MEMBRANE PROTEIN YHEB"/>
    <property type="match status" value="1"/>
</dbReference>
<evidence type="ECO:0000313" key="7">
    <source>
        <dbReference type="EMBL" id="NEC62523.1"/>
    </source>
</evidence>
<gene>
    <name evidence="7" type="ORF">G3I59_44755</name>
    <name evidence="8" type="ORF">SAMN05421854_1011598</name>
</gene>
<evidence type="ECO:0000256" key="3">
    <source>
        <dbReference type="ARBA" id="ARBA00022692"/>
    </source>
</evidence>
<keyword evidence="3 6" id="KW-0812">Transmembrane</keyword>
<proteinExistence type="inferred from homology"/>
<dbReference type="Proteomes" id="UP000199137">
    <property type="component" value="Unassembled WGS sequence"/>
</dbReference>
<evidence type="ECO:0000256" key="4">
    <source>
        <dbReference type="ARBA" id="ARBA00022989"/>
    </source>
</evidence>
<evidence type="ECO:0000256" key="5">
    <source>
        <dbReference type="ARBA" id="ARBA00023136"/>
    </source>
</evidence>
<organism evidence="8 9">
    <name type="scientific">Amycolatopsis rubida</name>
    <dbReference type="NCBI Taxonomy" id="112413"/>
    <lineage>
        <taxon>Bacteria</taxon>
        <taxon>Bacillati</taxon>
        <taxon>Actinomycetota</taxon>
        <taxon>Actinomycetes</taxon>
        <taxon>Pseudonocardiales</taxon>
        <taxon>Pseudonocardiaceae</taxon>
        <taxon>Amycolatopsis</taxon>
    </lineage>
</organism>
<evidence type="ECO:0000256" key="6">
    <source>
        <dbReference type="SAM" id="Phobius"/>
    </source>
</evidence>
<keyword evidence="5 6" id="KW-0472">Membrane</keyword>
<dbReference type="AlphaFoldDB" id="A0A1I5GGD1"/>
<comment type="subcellular location">
    <subcellularLocation>
        <location evidence="1">Endomembrane system</location>
    </subcellularLocation>
</comment>
<name>A0A1I5GGD1_9PSEU</name>
<comment type="similarity">
    <text evidence="2">Belongs to the UPF0754 family.</text>
</comment>
<feature type="transmembrane region" description="Helical" evidence="6">
    <location>
        <begin position="12"/>
        <end position="31"/>
    </location>
</feature>